<dbReference type="SMART" id="SM00855">
    <property type="entry name" value="PGAM"/>
    <property type="match status" value="1"/>
</dbReference>
<feature type="region of interest" description="Disordered" evidence="1">
    <location>
        <begin position="76"/>
        <end position="103"/>
    </location>
</feature>
<dbReference type="SUPFAM" id="SSF53254">
    <property type="entry name" value="Phosphoglycerate mutase-like"/>
    <property type="match status" value="1"/>
</dbReference>
<feature type="region of interest" description="Disordered" evidence="1">
    <location>
        <begin position="14"/>
        <end position="34"/>
    </location>
</feature>
<dbReference type="RefSeq" id="WP_377335582.1">
    <property type="nucleotide sequence ID" value="NZ_JBHLUE010000002.1"/>
</dbReference>
<dbReference type="CDD" id="cd07067">
    <property type="entry name" value="HP_PGM_like"/>
    <property type="match status" value="1"/>
</dbReference>
<comment type="caution">
    <text evidence="2">The sequence shown here is derived from an EMBL/GenBank/DDBJ whole genome shotgun (WGS) entry which is preliminary data.</text>
</comment>
<dbReference type="Proteomes" id="UP001589894">
    <property type="component" value="Unassembled WGS sequence"/>
</dbReference>
<evidence type="ECO:0000256" key="1">
    <source>
        <dbReference type="SAM" id="MobiDB-lite"/>
    </source>
</evidence>
<organism evidence="2 3">
    <name type="scientific">Plantactinospora siamensis</name>
    <dbReference type="NCBI Taxonomy" id="555372"/>
    <lineage>
        <taxon>Bacteria</taxon>
        <taxon>Bacillati</taxon>
        <taxon>Actinomycetota</taxon>
        <taxon>Actinomycetes</taxon>
        <taxon>Micromonosporales</taxon>
        <taxon>Micromonosporaceae</taxon>
        <taxon>Plantactinospora</taxon>
    </lineage>
</organism>
<evidence type="ECO:0000313" key="2">
    <source>
        <dbReference type="EMBL" id="MFC0563242.1"/>
    </source>
</evidence>
<gene>
    <name evidence="2" type="ORF">ACFFHU_03545</name>
</gene>
<sequence length="192" mass="20615">MSERGERRIVLLRHAKAERPDRMADPDRALTSRGHADAAAAGAWLDHSGYRPEEVICSPAKRTRQTWHDVALGLTAPHAGEHPDAGAASEGGPLDPPAVPGLGPRVRYEDDAYDGRAADLFELLRTVGDDVGTALLVGHNPTISELSELLDPVHADPDGLRTCGLAIHAFSGQWSDLAPGRAPLERWYTARG</sequence>
<accession>A0ABV6NSJ4</accession>
<dbReference type="EMBL" id="JBHLUE010000002">
    <property type="protein sequence ID" value="MFC0563242.1"/>
    <property type="molecule type" value="Genomic_DNA"/>
</dbReference>
<proteinExistence type="predicted"/>
<dbReference type="InterPro" id="IPR013078">
    <property type="entry name" value="His_Pase_superF_clade-1"/>
</dbReference>
<name>A0ABV6NSJ4_9ACTN</name>
<keyword evidence="3" id="KW-1185">Reference proteome</keyword>
<dbReference type="InterPro" id="IPR029033">
    <property type="entry name" value="His_PPase_superfam"/>
</dbReference>
<dbReference type="PANTHER" id="PTHR47623:SF1">
    <property type="entry name" value="OS09G0287300 PROTEIN"/>
    <property type="match status" value="1"/>
</dbReference>
<reference evidence="2 3" key="1">
    <citation type="submission" date="2024-09" db="EMBL/GenBank/DDBJ databases">
        <authorList>
            <person name="Sun Q."/>
            <person name="Mori K."/>
        </authorList>
    </citation>
    <scope>NUCLEOTIDE SEQUENCE [LARGE SCALE GENOMIC DNA]</scope>
    <source>
        <strain evidence="2 3">TBRC 2205</strain>
    </source>
</reference>
<dbReference type="Pfam" id="PF00300">
    <property type="entry name" value="His_Phos_1"/>
    <property type="match status" value="1"/>
</dbReference>
<dbReference type="PANTHER" id="PTHR47623">
    <property type="entry name" value="OS09G0287300 PROTEIN"/>
    <property type="match status" value="1"/>
</dbReference>
<dbReference type="Gene3D" id="3.40.50.1240">
    <property type="entry name" value="Phosphoglycerate mutase-like"/>
    <property type="match status" value="1"/>
</dbReference>
<protein>
    <submittedName>
        <fullName evidence="2">Histidine phosphatase family protein</fullName>
    </submittedName>
</protein>
<evidence type="ECO:0000313" key="3">
    <source>
        <dbReference type="Proteomes" id="UP001589894"/>
    </source>
</evidence>